<evidence type="ECO:0000256" key="1">
    <source>
        <dbReference type="SAM" id="Phobius"/>
    </source>
</evidence>
<reference evidence="2 3" key="1">
    <citation type="submission" date="2024-02" db="EMBL/GenBank/DDBJ databases">
        <title>Bacterial strain from lacustrine sediment.</title>
        <authorList>
            <person name="Petit C."/>
            <person name="Fadhlaoui K."/>
        </authorList>
    </citation>
    <scope>NUCLEOTIDE SEQUENCE [LARGE SCALE GENOMIC DNA]</scope>
    <source>
        <strain evidence="2 3">IPX-CK</strain>
    </source>
</reference>
<name>A0ABZ3EW88_9FIRM</name>
<dbReference type="Proteomes" id="UP001451571">
    <property type="component" value="Chromosome"/>
</dbReference>
<feature type="transmembrane region" description="Helical" evidence="1">
    <location>
        <begin position="351"/>
        <end position="373"/>
    </location>
</feature>
<organism evidence="2 3">
    <name type="scientific">Kineothrix sedimenti</name>
    <dbReference type="NCBI Taxonomy" id="3123317"/>
    <lineage>
        <taxon>Bacteria</taxon>
        <taxon>Bacillati</taxon>
        <taxon>Bacillota</taxon>
        <taxon>Clostridia</taxon>
        <taxon>Lachnospirales</taxon>
        <taxon>Lachnospiraceae</taxon>
        <taxon>Kineothrix</taxon>
    </lineage>
</organism>
<evidence type="ECO:0000313" key="2">
    <source>
        <dbReference type="EMBL" id="XAH73529.1"/>
    </source>
</evidence>
<keyword evidence="3" id="KW-1185">Reference proteome</keyword>
<feature type="transmembrane region" description="Helical" evidence="1">
    <location>
        <begin position="80"/>
        <end position="99"/>
    </location>
</feature>
<accession>A0ABZ3EW88</accession>
<proteinExistence type="predicted"/>
<keyword evidence="1" id="KW-0472">Membrane</keyword>
<feature type="transmembrane region" description="Helical" evidence="1">
    <location>
        <begin position="219"/>
        <end position="236"/>
    </location>
</feature>
<keyword evidence="1" id="KW-0812">Transmembrane</keyword>
<feature type="transmembrane region" description="Helical" evidence="1">
    <location>
        <begin position="120"/>
        <end position="151"/>
    </location>
</feature>
<sequence>MVLSRFYKKHDNKIIAAGLMIILGVLAAVRYDYYFDLNDDVVMKDILAGVYTGEPESRNIQMLYPMSLLISLIYRVFPQAPVYGIFLCGCQFVCFYLIVQRSLCFRRSTVSKLLMAGLEGLVMTVLFLQHFIFIQYTVTSALLAGTAAFLFVTSKTEPSVRKFIKRNLCSIILVIVAFGIRSEMLLLALPFICAAGIYRWSMEGHGKAALFSTENIVKYLGVIGSILAGIVLLYVVNDAAYSGGNWRNFIDYFDSRTKLYDFQEIPPYERNEKLYERLGITKAEQDMLLERYNFGMDDTLDAGILNAMAEYQSDVRQQTVSLRENFVEKLWEYRYRTFHKEPEGSTNPDDYPWNVMVVLSYISVFIAGIWNEVCRTKNCSTKKCLTKDRLTWEGEAVRGNRTCAGVWRIVWKLLLMGFVRTVLWMYILINGRYPERITHSLYLIELCILWSMLHMEGQGIEARICGKIKATAVFSAVIALTAAASLLPGIGKVDAEYAARREANKTDIAMKEYCRSHEDNFYFIDVYSSVSDPVTEIPYSEKMFQNVNNHIANYDIMGGWLNKSPLYDKKLKAFGLSSMQEALAYDENVYMMAELEMGTDFLTDYYADQGVETKVRLVDTINGIIGVYEIQGYITEEIVE</sequence>
<feature type="transmembrane region" description="Helical" evidence="1">
    <location>
        <begin position="409"/>
        <end position="429"/>
    </location>
</feature>
<dbReference type="RefSeq" id="WP_342757133.1">
    <property type="nucleotide sequence ID" value="NZ_CP146256.1"/>
</dbReference>
<gene>
    <name evidence="2" type="ORF">V6984_18810</name>
</gene>
<feature type="transmembrane region" description="Helical" evidence="1">
    <location>
        <begin position="171"/>
        <end position="198"/>
    </location>
</feature>
<protein>
    <recommendedName>
        <fullName evidence="4">Dolichyl-phosphate-mannose-protein mannosyltransferase</fullName>
    </recommendedName>
</protein>
<keyword evidence="1" id="KW-1133">Transmembrane helix</keyword>
<feature type="transmembrane region" description="Helical" evidence="1">
    <location>
        <begin position="12"/>
        <end position="31"/>
    </location>
</feature>
<evidence type="ECO:0008006" key="4">
    <source>
        <dbReference type="Google" id="ProtNLM"/>
    </source>
</evidence>
<dbReference type="EMBL" id="CP146256">
    <property type="protein sequence ID" value="XAH73529.1"/>
    <property type="molecule type" value="Genomic_DNA"/>
</dbReference>
<evidence type="ECO:0000313" key="3">
    <source>
        <dbReference type="Proteomes" id="UP001451571"/>
    </source>
</evidence>